<reference evidence="1 2" key="1">
    <citation type="journal article" date="2013" name="Genome Biol. Evol.">
        <title>Genomes of Stigonematalean cyanobacteria (subsection V) and the evolution of oxygenic photosynthesis from prokaryotes to plastids.</title>
        <authorList>
            <person name="Dagan T."/>
            <person name="Roettger M."/>
            <person name="Stucken K."/>
            <person name="Landan G."/>
            <person name="Koch R."/>
            <person name="Major P."/>
            <person name="Gould S.B."/>
            <person name="Goremykin V.V."/>
            <person name="Rippka R."/>
            <person name="Tandeau de Marsac N."/>
            <person name="Gugger M."/>
            <person name="Lockhart P.J."/>
            <person name="Allen J.F."/>
            <person name="Brune I."/>
            <person name="Maus I."/>
            <person name="Puhler A."/>
            <person name="Martin W.F."/>
        </authorList>
    </citation>
    <scope>NUCLEOTIDE SEQUENCE [LARGE SCALE GENOMIC DNA]</scope>
    <source>
        <strain evidence="1 2">PCC 7110</strain>
    </source>
</reference>
<evidence type="ECO:0008006" key="3">
    <source>
        <dbReference type="Google" id="ProtNLM"/>
    </source>
</evidence>
<dbReference type="EMBL" id="ANNX02000047">
    <property type="protein sequence ID" value="KYC37095.1"/>
    <property type="molecule type" value="Genomic_DNA"/>
</dbReference>
<comment type="caution">
    <text evidence="1">The sequence shown here is derived from an EMBL/GenBank/DDBJ whole genome shotgun (WGS) entry which is preliminary data.</text>
</comment>
<name>A0A139WXD0_9CYAN</name>
<accession>A0A139WXD0</accession>
<gene>
    <name evidence="1" type="ORF">WA1_46540</name>
</gene>
<dbReference type="STRING" id="128403.WA1_46540"/>
<dbReference type="AlphaFoldDB" id="A0A139WXD0"/>
<dbReference type="Proteomes" id="UP000076925">
    <property type="component" value="Unassembled WGS sequence"/>
</dbReference>
<keyword evidence="2" id="KW-1185">Reference proteome</keyword>
<evidence type="ECO:0000313" key="1">
    <source>
        <dbReference type="EMBL" id="KYC37095.1"/>
    </source>
</evidence>
<dbReference type="RefSeq" id="WP_026134825.1">
    <property type="nucleotide sequence ID" value="NZ_KQ976354.1"/>
</dbReference>
<sequence>MRAFVEFYLNNAKNLATTVGYIPLPDEGYQLAKVQYHKAEIGTTFEGVPEPNVTIAEVLRRQAKFQTEQEAKRASNSNQ</sequence>
<organism evidence="1 2">
    <name type="scientific">Scytonema hofmannii PCC 7110</name>
    <dbReference type="NCBI Taxonomy" id="128403"/>
    <lineage>
        <taxon>Bacteria</taxon>
        <taxon>Bacillati</taxon>
        <taxon>Cyanobacteriota</taxon>
        <taxon>Cyanophyceae</taxon>
        <taxon>Nostocales</taxon>
        <taxon>Scytonemataceae</taxon>
        <taxon>Scytonema</taxon>
    </lineage>
</organism>
<evidence type="ECO:0000313" key="2">
    <source>
        <dbReference type="Proteomes" id="UP000076925"/>
    </source>
</evidence>
<proteinExistence type="predicted"/>
<protein>
    <recommendedName>
        <fullName evidence="3">PBP domain-containing protein</fullName>
    </recommendedName>
</protein>